<keyword evidence="4 10" id="KW-0808">Transferase</keyword>
<evidence type="ECO:0000256" key="9">
    <source>
        <dbReference type="ARBA" id="ARBA00048743"/>
    </source>
</evidence>
<evidence type="ECO:0000256" key="1">
    <source>
        <dbReference type="ARBA" id="ARBA00009776"/>
    </source>
</evidence>
<keyword evidence="13" id="KW-1185">Reference proteome</keyword>
<dbReference type="Pfam" id="PF02223">
    <property type="entry name" value="Thymidylate_kin"/>
    <property type="match status" value="1"/>
</dbReference>
<dbReference type="InterPro" id="IPR039430">
    <property type="entry name" value="Thymidylate_kin-like_dom"/>
</dbReference>
<evidence type="ECO:0000259" key="11">
    <source>
        <dbReference type="Pfam" id="PF02223"/>
    </source>
</evidence>
<dbReference type="GeneID" id="97994595"/>
<dbReference type="OrthoDB" id="9774907at2"/>
<keyword evidence="7 10" id="KW-0418">Kinase</keyword>
<dbReference type="GO" id="GO:0004798">
    <property type="term" value="F:dTMP kinase activity"/>
    <property type="evidence" value="ECO:0007669"/>
    <property type="project" value="UniProtKB-UniRule"/>
</dbReference>
<dbReference type="HAMAP" id="MF_00165">
    <property type="entry name" value="Thymidylate_kinase"/>
    <property type="match status" value="1"/>
</dbReference>
<evidence type="ECO:0000256" key="5">
    <source>
        <dbReference type="ARBA" id="ARBA00022727"/>
    </source>
</evidence>
<evidence type="ECO:0000256" key="8">
    <source>
        <dbReference type="ARBA" id="ARBA00022840"/>
    </source>
</evidence>
<evidence type="ECO:0000256" key="7">
    <source>
        <dbReference type="ARBA" id="ARBA00022777"/>
    </source>
</evidence>
<gene>
    <name evidence="10" type="primary">tmk</name>
    <name evidence="12" type="ORF">DV520_02425</name>
</gene>
<dbReference type="InterPro" id="IPR018094">
    <property type="entry name" value="Thymidylate_kinase"/>
</dbReference>
<dbReference type="GO" id="GO:0005829">
    <property type="term" value="C:cytosol"/>
    <property type="evidence" value="ECO:0007669"/>
    <property type="project" value="TreeGrafter"/>
</dbReference>
<sequence length="228" mass="26390">MKRGRLIVIEGTDGSGKSTQFARLCRRAEHEGIAFQRLVFPQYQEESSALLRMYLNGEFGRKPGDVNAYAASSFYAVDRYASWKKVWQGYYEAGGLVLADRYTTSNAVHQSSKVPPEERPAFFQWLFDFEYGRLGLPEPDLVLYLDMPTERAVDMLRQRERDTHTQGDIHETDSAYLATCRQAALEAAERYGWTKIPCLDQEGRLRRIDEIHQDIWQAVRPLLETKER</sequence>
<dbReference type="GO" id="GO:0006233">
    <property type="term" value="P:dTDP biosynthetic process"/>
    <property type="evidence" value="ECO:0007669"/>
    <property type="project" value="InterPro"/>
</dbReference>
<dbReference type="InterPro" id="IPR027417">
    <property type="entry name" value="P-loop_NTPase"/>
</dbReference>
<evidence type="ECO:0000256" key="3">
    <source>
        <dbReference type="ARBA" id="ARBA00017144"/>
    </source>
</evidence>
<dbReference type="EC" id="2.7.4.9" evidence="2 10"/>
<accession>A0A3E2B663</accession>
<dbReference type="CDD" id="cd01672">
    <property type="entry name" value="TMPK"/>
    <property type="match status" value="1"/>
</dbReference>
<comment type="catalytic activity">
    <reaction evidence="9 10">
        <text>dTMP + ATP = dTDP + ADP</text>
        <dbReference type="Rhea" id="RHEA:13517"/>
        <dbReference type="ChEBI" id="CHEBI:30616"/>
        <dbReference type="ChEBI" id="CHEBI:58369"/>
        <dbReference type="ChEBI" id="CHEBI:63528"/>
        <dbReference type="ChEBI" id="CHEBI:456216"/>
        <dbReference type="EC" id="2.7.4.9"/>
    </reaction>
</comment>
<dbReference type="GO" id="GO:0006227">
    <property type="term" value="P:dUDP biosynthetic process"/>
    <property type="evidence" value="ECO:0007669"/>
    <property type="project" value="TreeGrafter"/>
</dbReference>
<dbReference type="EMBL" id="QQRQ01000002">
    <property type="protein sequence ID" value="RFT07518.1"/>
    <property type="molecule type" value="Genomic_DNA"/>
</dbReference>
<comment type="similarity">
    <text evidence="1 10">Belongs to the thymidylate kinase family.</text>
</comment>
<evidence type="ECO:0000256" key="2">
    <source>
        <dbReference type="ARBA" id="ARBA00012980"/>
    </source>
</evidence>
<dbReference type="Proteomes" id="UP000260649">
    <property type="component" value="Unassembled WGS sequence"/>
</dbReference>
<keyword evidence="5 10" id="KW-0545">Nucleotide biosynthesis</keyword>
<dbReference type="GO" id="GO:0005524">
    <property type="term" value="F:ATP binding"/>
    <property type="evidence" value="ECO:0007669"/>
    <property type="project" value="UniProtKB-UniRule"/>
</dbReference>
<keyword evidence="8 10" id="KW-0067">ATP-binding</keyword>
<dbReference type="GO" id="GO:0006235">
    <property type="term" value="P:dTTP biosynthetic process"/>
    <property type="evidence" value="ECO:0007669"/>
    <property type="project" value="UniProtKB-UniRule"/>
</dbReference>
<dbReference type="PANTHER" id="PTHR10344">
    <property type="entry name" value="THYMIDYLATE KINASE"/>
    <property type="match status" value="1"/>
</dbReference>
<reference evidence="12 13" key="1">
    <citation type="submission" date="2018-07" db="EMBL/GenBank/DDBJ databases">
        <title>GABA Modulating Bacteria of the Human Gut Microbiota.</title>
        <authorList>
            <person name="Strandwitz P."/>
            <person name="Kim K.H."/>
            <person name="Terekhova D."/>
            <person name="Liu J.K."/>
            <person name="Sharma A."/>
            <person name="Levering J."/>
            <person name="Mcdonald D."/>
            <person name="Dietrich D."/>
            <person name="Ramadhar T.R."/>
            <person name="Lekbua A."/>
            <person name="Mroue N."/>
            <person name="Liston C."/>
            <person name="Stewart E.J."/>
            <person name="Dubin M.J."/>
            <person name="Zengler K."/>
            <person name="Knight R."/>
            <person name="Gilbert J.A."/>
            <person name="Clardy J."/>
            <person name="Lewis K."/>
        </authorList>
    </citation>
    <scope>NUCLEOTIDE SEQUENCE [LARGE SCALE GENOMIC DNA]</scope>
    <source>
        <strain evidence="12 13">KLE1738</strain>
    </source>
</reference>
<dbReference type="Gene3D" id="3.40.50.300">
    <property type="entry name" value="P-loop containing nucleotide triphosphate hydrolases"/>
    <property type="match status" value="1"/>
</dbReference>
<organism evidence="12 13">
    <name type="scientific">Evtepia gabavorous</name>
    <dbReference type="NCBI Taxonomy" id="2211183"/>
    <lineage>
        <taxon>Bacteria</taxon>
        <taxon>Bacillati</taxon>
        <taxon>Bacillota</taxon>
        <taxon>Clostridia</taxon>
        <taxon>Eubacteriales</taxon>
        <taxon>Evtepia</taxon>
    </lineage>
</organism>
<evidence type="ECO:0000256" key="10">
    <source>
        <dbReference type="HAMAP-Rule" id="MF_00165"/>
    </source>
</evidence>
<comment type="function">
    <text evidence="10">Phosphorylation of dTMP to form dTDP in both de novo and salvage pathways of dTTP synthesis.</text>
</comment>
<dbReference type="FunFam" id="3.40.50.300:FF:002288">
    <property type="entry name" value="Probable thymidylate kinase"/>
    <property type="match status" value="1"/>
</dbReference>
<evidence type="ECO:0000313" key="12">
    <source>
        <dbReference type="EMBL" id="RFT07518.1"/>
    </source>
</evidence>
<proteinExistence type="inferred from homology"/>
<dbReference type="PANTHER" id="PTHR10344:SF4">
    <property type="entry name" value="UMP-CMP KINASE 2, MITOCHONDRIAL"/>
    <property type="match status" value="1"/>
</dbReference>
<feature type="domain" description="Thymidylate kinase-like" evidence="11">
    <location>
        <begin position="9"/>
        <end position="194"/>
    </location>
</feature>
<protein>
    <recommendedName>
        <fullName evidence="3 10">Thymidylate kinase</fullName>
        <ecNumber evidence="2 10">2.7.4.9</ecNumber>
    </recommendedName>
    <alternativeName>
        <fullName evidence="10">dTMP kinase</fullName>
    </alternativeName>
</protein>
<evidence type="ECO:0000256" key="4">
    <source>
        <dbReference type="ARBA" id="ARBA00022679"/>
    </source>
</evidence>
<evidence type="ECO:0000256" key="6">
    <source>
        <dbReference type="ARBA" id="ARBA00022741"/>
    </source>
</evidence>
<feature type="binding site" evidence="10">
    <location>
        <begin position="11"/>
        <end position="18"/>
    </location>
    <ligand>
        <name>ATP</name>
        <dbReference type="ChEBI" id="CHEBI:30616"/>
    </ligand>
</feature>
<evidence type="ECO:0000313" key="13">
    <source>
        <dbReference type="Proteomes" id="UP000260649"/>
    </source>
</evidence>
<dbReference type="RefSeq" id="WP_021919805.1">
    <property type="nucleotide sequence ID" value="NZ_CAKXKJ010000009.1"/>
</dbReference>
<dbReference type="AlphaFoldDB" id="A0A3E2B663"/>
<name>A0A3E2B663_9FIRM</name>
<keyword evidence="6 10" id="KW-0547">Nucleotide-binding</keyword>
<comment type="caution">
    <text evidence="12">The sequence shown here is derived from an EMBL/GenBank/DDBJ whole genome shotgun (WGS) entry which is preliminary data.</text>
</comment>
<dbReference type="SUPFAM" id="SSF52540">
    <property type="entry name" value="P-loop containing nucleoside triphosphate hydrolases"/>
    <property type="match status" value="1"/>
</dbReference>